<feature type="signal peptide" evidence="1">
    <location>
        <begin position="1"/>
        <end position="30"/>
    </location>
</feature>
<sequence precursor="true">MKSLPKRTKLLALLAVISASGSVFSPAATAGEWWHEFKHEMHIGYHRNNVWPQPFSEMAAYQTRAPFHVMVQKGWMLHNTIGHELFRDGDGALSAAGRDRVHWIASQAPQNRRVVHVLRGTSEKETEARVDAVRSALSHMAVNGAPPMVYITDVNPATSPGALASQITRAREAAMPKPVLPSDNLGNP</sequence>
<organism evidence="2 3">
    <name type="scientific">Roseimaritima multifibrata</name>
    <dbReference type="NCBI Taxonomy" id="1930274"/>
    <lineage>
        <taxon>Bacteria</taxon>
        <taxon>Pseudomonadati</taxon>
        <taxon>Planctomycetota</taxon>
        <taxon>Planctomycetia</taxon>
        <taxon>Pirellulales</taxon>
        <taxon>Pirellulaceae</taxon>
        <taxon>Roseimaritima</taxon>
    </lineage>
</organism>
<keyword evidence="3" id="KW-1185">Reference proteome</keyword>
<proteinExistence type="predicted"/>
<accession>A0A517MB70</accession>
<name>A0A517MB70_9BACT</name>
<dbReference type="AlphaFoldDB" id="A0A517MB70"/>
<dbReference type="Proteomes" id="UP000320672">
    <property type="component" value="Chromosome"/>
</dbReference>
<feature type="chain" id="PRO_5022235486" evidence="1">
    <location>
        <begin position="31"/>
        <end position="188"/>
    </location>
</feature>
<dbReference type="KEGG" id="rml:FF011L_07730"/>
<reference evidence="2 3" key="1">
    <citation type="submission" date="2019-02" db="EMBL/GenBank/DDBJ databases">
        <title>Deep-cultivation of Planctomycetes and their phenomic and genomic characterization uncovers novel biology.</title>
        <authorList>
            <person name="Wiegand S."/>
            <person name="Jogler M."/>
            <person name="Boedeker C."/>
            <person name="Pinto D."/>
            <person name="Vollmers J."/>
            <person name="Rivas-Marin E."/>
            <person name="Kohn T."/>
            <person name="Peeters S.H."/>
            <person name="Heuer A."/>
            <person name="Rast P."/>
            <person name="Oberbeckmann S."/>
            <person name="Bunk B."/>
            <person name="Jeske O."/>
            <person name="Meyerdierks A."/>
            <person name="Storesund J.E."/>
            <person name="Kallscheuer N."/>
            <person name="Luecker S."/>
            <person name="Lage O.M."/>
            <person name="Pohl T."/>
            <person name="Merkel B.J."/>
            <person name="Hornburger P."/>
            <person name="Mueller R.-W."/>
            <person name="Bruemmer F."/>
            <person name="Labrenz M."/>
            <person name="Spormann A.M."/>
            <person name="Op den Camp H."/>
            <person name="Overmann J."/>
            <person name="Amann R."/>
            <person name="Jetten M.S.M."/>
            <person name="Mascher T."/>
            <person name="Medema M.H."/>
            <person name="Devos D.P."/>
            <person name="Kaster A.-K."/>
            <person name="Ovreas L."/>
            <person name="Rohde M."/>
            <person name="Galperin M.Y."/>
            <person name="Jogler C."/>
        </authorList>
    </citation>
    <scope>NUCLEOTIDE SEQUENCE [LARGE SCALE GENOMIC DNA]</scope>
    <source>
        <strain evidence="2 3">FF011L</strain>
    </source>
</reference>
<dbReference type="RefSeq" id="WP_145350212.1">
    <property type="nucleotide sequence ID" value="NZ_CP036262.1"/>
</dbReference>
<evidence type="ECO:0000313" key="3">
    <source>
        <dbReference type="Proteomes" id="UP000320672"/>
    </source>
</evidence>
<gene>
    <name evidence="2" type="ORF">FF011L_07730</name>
</gene>
<evidence type="ECO:0000313" key="2">
    <source>
        <dbReference type="EMBL" id="QDS92037.1"/>
    </source>
</evidence>
<evidence type="ECO:0000256" key="1">
    <source>
        <dbReference type="SAM" id="SignalP"/>
    </source>
</evidence>
<keyword evidence="1" id="KW-0732">Signal</keyword>
<protein>
    <submittedName>
        <fullName evidence="2">Uncharacterized protein</fullName>
    </submittedName>
</protein>
<dbReference type="EMBL" id="CP036262">
    <property type="protein sequence ID" value="QDS92037.1"/>
    <property type="molecule type" value="Genomic_DNA"/>
</dbReference>
<dbReference type="OrthoDB" id="213409at2"/>